<keyword evidence="3" id="KW-1185">Reference proteome</keyword>
<accession>A0AA48HIS7</accession>
<dbReference type="RefSeq" id="WP_338293749.1">
    <property type="nucleotide sequence ID" value="NZ_AP027272.1"/>
</dbReference>
<dbReference type="Proteomes" id="UP001333710">
    <property type="component" value="Chromosome"/>
</dbReference>
<feature type="domain" description="Glycosyltransferase subfamily 4-like N-terminal" evidence="1">
    <location>
        <begin position="3"/>
        <end position="129"/>
    </location>
</feature>
<dbReference type="Pfam" id="PF13477">
    <property type="entry name" value="Glyco_trans_4_2"/>
    <property type="match status" value="1"/>
</dbReference>
<proteinExistence type="predicted"/>
<reference evidence="2" key="1">
    <citation type="submission" date="2023-01" db="EMBL/GenBank/DDBJ databases">
        <title>Complete genome sequence of Planctobacterium marinum strain Dej080120_11.</title>
        <authorList>
            <person name="Ueki S."/>
            <person name="Maruyama F."/>
        </authorList>
    </citation>
    <scope>NUCLEOTIDE SEQUENCE</scope>
    <source>
        <strain evidence="2">Dej080120_11</strain>
    </source>
</reference>
<evidence type="ECO:0000313" key="2">
    <source>
        <dbReference type="EMBL" id="BDX07673.1"/>
    </source>
</evidence>
<evidence type="ECO:0000259" key="1">
    <source>
        <dbReference type="Pfam" id="PF13477"/>
    </source>
</evidence>
<gene>
    <name evidence="2" type="ORF">MACH26_31940</name>
</gene>
<name>A0AA48HIS7_9ALTE</name>
<dbReference type="KEGG" id="pmaw:MACH26_31940"/>
<sequence length="361" mass="41946">MNIAILGRGDYSLVNRRVDSLRYKGHRVFFISLQKHTKEHDDNLYIKPMAKGLVGYLFAIPKVVWLLKALSYKAVDFHGASSYALFSLFLRRKFIISIYGPDVYDHALRNRLIKKMINFTLKRAHTLSCSTKSVFEYLKPFKGLQNCKYAVVPYGINPIVDYDERRRSFREKLCIGSETRVYFHCRRFMQFWRVDVIAQAFSELKEKDVRMLFLFPETTSREKLLLDKVKMELDELGLMDKVIFIDGLGYDEYLSAQCASDVFISVGENDLLANSVLEGCLCRNVMILNRQDSYVDAFPSDNIVWIEKGLENKENIVKAMLEVLVSDSKKEDMIQANASYIKEHYLEAICTDKLITEYDNL</sequence>
<evidence type="ECO:0000313" key="3">
    <source>
        <dbReference type="Proteomes" id="UP001333710"/>
    </source>
</evidence>
<dbReference type="EMBL" id="AP027272">
    <property type="protein sequence ID" value="BDX07673.1"/>
    <property type="molecule type" value="Genomic_DNA"/>
</dbReference>
<dbReference type="InterPro" id="IPR028098">
    <property type="entry name" value="Glyco_trans_4-like_N"/>
</dbReference>
<dbReference type="GO" id="GO:0016757">
    <property type="term" value="F:glycosyltransferase activity"/>
    <property type="evidence" value="ECO:0007669"/>
    <property type="project" value="UniProtKB-ARBA"/>
</dbReference>
<protein>
    <recommendedName>
        <fullName evidence="1">Glycosyltransferase subfamily 4-like N-terminal domain-containing protein</fullName>
    </recommendedName>
</protein>
<dbReference type="SUPFAM" id="SSF53756">
    <property type="entry name" value="UDP-Glycosyltransferase/glycogen phosphorylase"/>
    <property type="match status" value="1"/>
</dbReference>
<dbReference type="Gene3D" id="3.40.50.2000">
    <property type="entry name" value="Glycogen Phosphorylase B"/>
    <property type="match status" value="2"/>
</dbReference>
<dbReference type="AlphaFoldDB" id="A0AA48HIS7"/>
<organism evidence="2 3">
    <name type="scientific">Planctobacterium marinum</name>
    <dbReference type="NCBI Taxonomy" id="1631968"/>
    <lineage>
        <taxon>Bacteria</taxon>
        <taxon>Pseudomonadati</taxon>
        <taxon>Pseudomonadota</taxon>
        <taxon>Gammaproteobacteria</taxon>
        <taxon>Alteromonadales</taxon>
        <taxon>Alteromonadaceae</taxon>
        <taxon>Planctobacterium</taxon>
    </lineage>
</organism>